<reference evidence="2 3" key="1">
    <citation type="journal article" date="2019" name="Plant Biotechnol. J.">
        <title>The red bayberry genome and genetic basis of sex determination.</title>
        <authorList>
            <person name="Jia H.M."/>
            <person name="Jia H.J."/>
            <person name="Cai Q.L."/>
            <person name="Wang Y."/>
            <person name="Zhao H.B."/>
            <person name="Yang W.F."/>
            <person name="Wang G.Y."/>
            <person name="Li Y.H."/>
            <person name="Zhan D.L."/>
            <person name="Shen Y.T."/>
            <person name="Niu Q.F."/>
            <person name="Chang L."/>
            <person name="Qiu J."/>
            <person name="Zhao L."/>
            <person name="Xie H.B."/>
            <person name="Fu W.Y."/>
            <person name="Jin J."/>
            <person name="Li X.W."/>
            <person name="Jiao Y."/>
            <person name="Zhou C.C."/>
            <person name="Tu T."/>
            <person name="Chai C.Y."/>
            <person name="Gao J.L."/>
            <person name="Fan L.J."/>
            <person name="van de Weg E."/>
            <person name="Wang J.Y."/>
            <person name="Gao Z.S."/>
        </authorList>
    </citation>
    <scope>NUCLEOTIDE SEQUENCE [LARGE SCALE GENOMIC DNA]</scope>
    <source>
        <tissue evidence="2">Leaves</tissue>
    </source>
</reference>
<organism evidence="2 3">
    <name type="scientific">Morella rubra</name>
    <name type="common">Chinese bayberry</name>
    <dbReference type="NCBI Taxonomy" id="262757"/>
    <lineage>
        <taxon>Eukaryota</taxon>
        <taxon>Viridiplantae</taxon>
        <taxon>Streptophyta</taxon>
        <taxon>Embryophyta</taxon>
        <taxon>Tracheophyta</taxon>
        <taxon>Spermatophyta</taxon>
        <taxon>Magnoliopsida</taxon>
        <taxon>eudicotyledons</taxon>
        <taxon>Gunneridae</taxon>
        <taxon>Pentapetalae</taxon>
        <taxon>rosids</taxon>
        <taxon>fabids</taxon>
        <taxon>Fagales</taxon>
        <taxon>Myricaceae</taxon>
        <taxon>Morella</taxon>
    </lineage>
</organism>
<dbReference type="Proteomes" id="UP000516437">
    <property type="component" value="Chromosome 1"/>
</dbReference>
<evidence type="ECO:0000256" key="1">
    <source>
        <dbReference type="SAM" id="MobiDB-lite"/>
    </source>
</evidence>
<proteinExistence type="predicted"/>
<sequence>MTIPEPKSNGSHTQSFPPRRGQIMRNIFNAMALMIGLWPGDSDKSSPRLEPFSAQIPQPQHQLQAETTAG</sequence>
<protein>
    <submittedName>
        <fullName evidence="2">Uncharacterized protein</fullName>
    </submittedName>
</protein>
<dbReference type="EMBL" id="RXIC02000019">
    <property type="protein sequence ID" value="KAB1226034.1"/>
    <property type="molecule type" value="Genomic_DNA"/>
</dbReference>
<evidence type="ECO:0000313" key="3">
    <source>
        <dbReference type="Proteomes" id="UP000516437"/>
    </source>
</evidence>
<comment type="caution">
    <text evidence="2">The sequence shown here is derived from an EMBL/GenBank/DDBJ whole genome shotgun (WGS) entry which is preliminary data.</text>
</comment>
<name>A0A6A1WLL3_9ROSI</name>
<dbReference type="AlphaFoldDB" id="A0A6A1WLL3"/>
<feature type="region of interest" description="Disordered" evidence="1">
    <location>
        <begin position="1"/>
        <end position="20"/>
    </location>
</feature>
<accession>A0A6A1WLL3</accession>
<evidence type="ECO:0000313" key="2">
    <source>
        <dbReference type="EMBL" id="KAB1226034.1"/>
    </source>
</evidence>
<gene>
    <name evidence="2" type="ORF">CJ030_MR1G007759</name>
</gene>
<feature type="compositionally biased region" description="Polar residues" evidence="1">
    <location>
        <begin position="55"/>
        <end position="70"/>
    </location>
</feature>
<feature type="region of interest" description="Disordered" evidence="1">
    <location>
        <begin position="39"/>
        <end position="70"/>
    </location>
</feature>
<keyword evidence="3" id="KW-1185">Reference proteome</keyword>